<name>A0ABU5QRX5_9BACT</name>
<evidence type="ECO:0000313" key="1">
    <source>
        <dbReference type="EMBL" id="MEA5259838.1"/>
    </source>
</evidence>
<organism evidence="1 2">
    <name type="scientific">Arcicella aquatica</name>
    <dbReference type="NCBI Taxonomy" id="217141"/>
    <lineage>
        <taxon>Bacteria</taxon>
        <taxon>Pseudomonadati</taxon>
        <taxon>Bacteroidota</taxon>
        <taxon>Cytophagia</taxon>
        <taxon>Cytophagales</taxon>
        <taxon>Flectobacillaceae</taxon>
        <taxon>Arcicella</taxon>
    </lineage>
</organism>
<keyword evidence="2" id="KW-1185">Reference proteome</keyword>
<comment type="caution">
    <text evidence="1">The sequence shown here is derived from an EMBL/GenBank/DDBJ whole genome shotgun (WGS) entry which is preliminary data.</text>
</comment>
<accession>A0ABU5QRX5</accession>
<sequence>MTGNATLFSRSFNVKNFKEIIEKNKGYFFDEESLSGGIDSGNGNIYFYTAKESIINEHSVHFEISKKNNDSNSIMCKLIYSIYQEFNEVELKANFFLVFDSNNFIKEYNKVIKLEPDYNKTIIIFCESDVTRHEIKKIILDSEINISVIDENIRTIIETAYFFVENIDKKKEYFTLILSTTIIDLQLINIFLEMYKKYNILIGFLDDYQLSSMELERFENQIVKFY</sequence>
<reference evidence="1 2" key="1">
    <citation type="submission" date="2023-12" db="EMBL/GenBank/DDBJ databases">
        <title>Novel species of the genus Arcicella isolated from rivers.</title>
        <authorList>
            <person name="Lu H."/>
        </authorList>
    </citation>
    <scope>NUCLEOTIDE SEQUENCE [LARGE SCALE GENOMIC DNA]</scope>
    <source>
        <strain evidence="1 2">LMG 21963</strain>
    </source>
</reference>
<dbReference type="RefSeq" id="WP_323251806.1">
    <property type="nucleotide sequence ID" value="NZ_JAYFUL010000038.1"/>
</dbReference>
<proteinExistence type="predicted"/>
<protein>
    <submittedName>
        <fullName evidence="1">Uncharacterized protein</fullName>
    </submittedName>
</protein>
<gene>
    <name evidence="1" type="ORF">VB264_18720</name>
</gene>
<evidence type="ECO:0000313" key="2">
    <source>
        <dbReference type="Proteomes" id="UP001304671"/>
    </source>
</evidence>
<dbReference type="EMBL" id="JAYFUL010000038">
    <property type="protein sequence ID" value="MEA5259838.1"/>
    <property type="molecule type" value="Genomic_DNA"/>
</dbReference>
<dbReference type="Proteomes" id="UP001304671">
    <property type="component" value="Unassembled WGS sequence"/>
</dbReference>